<comment type="caution">
    <text evidence="1">The sequence shown here is derived from an EMBL/GenBank/DDBJ whole genome shotgun (WGS) entry which is preliminary data.</text>
</comment>
<reference evidence="1 2" key="1">
    <citation type="submission" date="2013-07" db="EMBL/GenBank/DDBJ databases">
        <title>Sulfurimonas hongkongensis AST-10 Genome Sequencing.</title>
        <authorList>
            <person name="Cai L."/>
            <person name="Zhang T."/>
        </authorList>
    </citation>
    <scope>NUCLEOTIDE SEQUENCE [LARGE SCALE GENOMIC DNA]</scope>
    <source>
        <strain evidence="1 2">AST-10</strain>
    </source>
</reference>
<gene>
    <name evidence="1" type="ORF">M947_01485</name>
</gene>
<dbReference type="STRING" id="1172190.M947_01485"/>
<dbReference type="Proteomes" id="UP000015520">
    <property type="component" value="Unassembled WGS sequence"/>
</dbReference>
<protein>
    <submittedName>
        <fullName evidence="1">Uncharacterized protein</fullName>
    </submittedName>
</protein>
<sequence length="129" mass="14800">MTKTLLLDKYPIYSLSLNKSEIKEKSVDEIVKYFIQMIEQHPIATNIAVFDHFKHTKNLGGEIDKNILNAKNVVFCFGAAIPNSKILAVRPRSIGIVEFRDSFSIEFMEAPNPKLQEVMLEWVMKLKNS</sequence>
<dbReference type="InterPro" id="IPR049204">
    <property type="entry name" value="DUF6858"/>
</dbReference>
<accession>T0L3S3</accession>
<organism evidence="1 2">
    <name type="scientific">Sulfurimonas hongkongensis</name>
    <dbReference type="NCBI Taxonomy" id="1172190"/>
    <lineage>
        <taxon>Bacteria</taxon>
        <taxon>Pseudomonadati</taxon>
        <taxon>Campylobacterota</taxon>
        <taxon>Epsilonproteobacteria</taxon>
        <taxon>Campylobacterales</taxon>
        <taxon>Sulfurimonadaceae</taxon>
        <taxon>Sulfurimonas</taxon>
    </lineage>
</organism>
<keyword evidence="2" id="KW-1185">Reference proteome</keyword>
<dbReference type="EMBL" id="AUPZ01000002">
    <property type="protein sequence ID" value="EQB40498.1"/>
    <property type="molecule type" value="Genomic_DNA"/>
</dbReference>
<dbReference type="Pfam" id="PF21651">
    <property type="entry name" value="DUF6858"/>
    <property type="match status" value="1"/>
</dbReference>
<evidence type="ECO:0000313" key="2">
    <source>
        <dbReference type="Proteomes" id="UP000015520"/>
    </source>
</evidence>
<dbReference type="OrthoDB" id="597829at2"/>
<evidence type="ECO:0000313" key="1">
    <source>
        <dbReference type="EMBL" id="EQB40498.1"/>
    </source>
</evidence>
<dbReference type="eggNOG" id="ENOG5031Y5N">
    <property type="taxonomic scope" value="Bacteria"/>
</dbReference>
<dbReference type="PATRIC" id="fig|1172190.3.peg.285"/>
<dbReference type="RefSeq" id="WP_021286578.1">
    <property type="nucleotide sequence ID" value="NZ_AUPZ01000002.1"/>
</dbReference>
<proteinExistence type="predicted"/>
<name>T0L3S3_9BACT</name>
<dbReference type="AlphaFoldDB" id="T0L3S3"/>